<dbReference type="FunCoup" id="A0A7R8UUH9">
    <property type="interactions" value="1989"/>
</dbReference>
<keyword evidence="4" id="KW-0547">Nucleotide-binding</keyword>
<name>A0A7R8UUH9_HERIL</name>
<dbReference type="SUPFAM" id="SSF53067">
    <property type="entry name" value="Actin-like ATPase domain"/>
    <property type="match status" value="2"/>
</dbReference>
<dbReference type="Gene3D" id="3.30.420.40">
    <property type="match status" value="2"/>
</dbReference>
<evidence type="ECO:0000256" key="11">
    <source>
        <dbReference type="ARBA" id="ARBA00023242"/>
    </source>
</evidence>
<comment type="similarity">
    <text evidence="2">Belongs to the actin family. ARP8 subfamily.</text>
</comment>
<keyword evidence="5" id="KW-0227">DNA damage</keyword>
<dbReference type="Gene3D" id="3.90.640.10">
    <property type="entry name" value="Actin, Chain A, domain 4"/>
    <property type="match status" value="1"/>
</dbReference>
<dbReference type="GO" id="GO:0006310">
    <property type="term" value="P:DNA recombination"/>
    <property type="evidence" value="ECO:0007669"/>
    <property type="project" value="UniProtKB-KW"/>
</dbReference>
<dbReference type="EMBL" id="LR899012">
    <property type="protein sequence ID" value="CAD7087279.1"/>
    <property type="molecule type" value="Genomic_DNA"/>
</dbReference>
<evidence type="ECO:0000256" key="8">
    <source>
        <dbReference type="ARBA" id="ARBA00023163"/>
    </source>
</evidence>
<keyword evidence="7" id="KW-0805">Transcription regulation</keyword>
<keyword evidence="9" id="KW-0233">DNA recombination</keyword>
<evidence type="ECO:0000256" key="3">
    <source>
        <dbReference type="ARBA" id="ARBA00021608"/>
    </source>
</evidence>
<accession>A0A7R8UUH9</accession>
<evidence type="ECO:0000256" key="9">
    <source>
        <dbReference type="ARBA" id="ARBA00023172"/>
    </source>
</evidence>
<gene>
    <name evidence="13" type="ORF">HERILL_LOCUS9996</name>
</gene>
<keyword evidence="10" id="KW-0234">DNA repair</keyword>
<proteinExistence type="inferred from homology"/>
<keyword evidence="8" id="KW-0804">Transcription</keyword>
<dbReference type="PANTHER" id="PTHR11937">
    <property type="entry name" value="ACTIN"/>
    <property type="match status" value="1"/>
</dbReference>
<evidence type="ECO:0000256" key="10">
    <source>
        <dbReference type="ARBA" id="ARBA00023204"/>
    </source>
</evidence>
<dbReference type="OrthoDB" id="5572108at2759"/>
<evidence type="ECO:0000256" key="2">
    <source>
        <dbReference type="ARBA" id="ARBA00007720"/>
    </source>
</evidence>
<keyword evidence="11" id="KW-0539">Nucleus</keyword>
<evidence type="ECO:0000256" key="4">
    <source>
        <dbReference type="ARBA" id="ARBA00022741"/>
    </source>
</evidence>
<evidence type="ECO:0000256" key="6">
    <source>
        <dbReference type="ARBA" id="ARBA00022840"/>
    </source>
</evidence>
<dbReference type="InterPro" id="IPR004000">
    <property type="entry name" value="Actin"/>
</dbReference>
<keyword evidence="14" id="KW-1185">Reference proteome</keyword>
<dbReference type="AlphaFoldDB" id="A0A7R8UUH9"/>
<dbReference type="OMA" id="AYKCMWA"/>
<protein>
    <recommendedName>
        <fullName evidence="3">Actin-related protein 8</fullName>
    </recommendedName>
</protein>
<dbReference type="InParanoid" id="A0A7R8UUH9"/>
<dbReference type="CDD" id="cd10206">
    <property type="entry name" value="ASKHA_NBD_Arp8-like"/>
    <property type="match status" value="1"/>
</dbReference>
<evidence type="ECO:0000256" key="1">
    <source>
        <dbReference type="ARBA" id="ARBA00004123"/>
    </source>
</evidence>
<comment type="subcellular location">
    <subcellularLocation>
        <location evidence="1">Nucleus</location>
    </subcellularLocation>
</comment>
<dbReference type="GO" id="GO:0005634">
    <property type="term" value="C:nucleus"/>
    <property type="evidence" value="ECO:0007669"/>
    <property type="project" value="UniProtKB-SubCell"/>
</dbReference>
<keyword evidence="6" id="KW-0067">ATP-binding</keyword>
<sequence>MPTPPDCPEQIQAQMIIIIHPGSLNLRIGRASDLNPHRVLHAVARRRRPGGKVHRDYILPPCVEKTKELLQEFEECRLQVSHTLQSCLQSNGRRRYATPPQQISAFNRRAIPEIVEEKPNAPQEPEREVLFGDEVIYTNSDGAYNLHFPIRRGEFNLHSDIGGSLTAVLSDLQAIWEYALVEKMRVNIKELSKYKAVLVVPDIYNRSHLKELTNLLLIKMGFGSCFLVQDHVAATFGAGLGYACVVDVGDQKTSVSCVEDGISHPNTRVKLEYGGGDVTQTFYWLLQKCAFPYKESDDTKPQDAILLKRLKEEYCHVNLDICGSQEKTFTVSHHGKTVRKYTIQVGDECIVAPLSLFHTELLSTTGKSKTARVQKPCAAQPDSEDCFDAEYIRETGRRSAREQLEQIQGDGSVIGANDNQDEDIVVDSLDVEKDVKPNDREFIQPGGQILGLDQAVLQSIERCPNEELKRKMYGCILVVGGGMKFTGIGKWLQNRVALQIPYLHRSEQLDIVTSPKDMDPAMTAWKGAAVMSCLESAPELWITSTEWAKFGLRILREKAPFMW</sequence>
<dbReference type="SMART" id="SM00268">
    <property type="entry name" value="ACTIN"/>
    <property type="match status" value="1"/>
</dbReference>
<evidence type="ECO:0000256" key="5">
    <source>
        <dbReference type="ARBA" id="ARBA00022763"/>
    </source>
</evidence>
<organism evidence="13 14">
    <name type="scientific">Hermetia illucens</name>
    <name type="common">Black soldier fly</name>
    <dbReference type="NCBI Taxonomy" id="343691"/>
    <lineage>
        <taxon>Eukaryota</taxon>
        <taxon>Metazoa</taxon>
        <taxon>Ecdysozoa</taxon>
        <taxon>Arthropoda</taxon>
        <taxon>Hexapoda</taxon>
        <taxon>Insecta</taxon>
        <taxon>Pterygota</taxon>
        <taxon>Neoptera</taxon>
        <taxon>Endopterygota</taxon>
        <taxon>Diptera</taxon>
        <taxon>Brachycera</taxon>
        <taxon>Stratiomyomorpha</taxon>
        <taxon>Stratiomyidae</taxon>
        <taxon>Hermetiinae</taxon>
        <taxon>Hermetia</taxon>
    </lineage>
</organism>
<dbReference type="FunFam" id="3.30.420.40:FF:000121">
    <property type="entry name" value="Actin-related protein 8"/>
    <property type="match status" value="1"/>
</dbReference>
<evidence type="ECO:0000313" key="13">
    <source>
        <dbReference type="EMBL" id="CAD7087279.1"/>
    </source>
</evidence>
<dbReference type="GO" id="GO:0006281">
    <property type="term" value="P:DNA repair"/>
    <property type="evidence" value="ECO:0007669"/>
    <property type="project" value="UniProtKB-KW"/>
</dbReference>
<dbReference type="GO" id="GO:0005524">
    <property type="term" value="F:ATP binding"/>
    <property type="evidence" value="ECO:0007669"/>
    <property type="project" value="UniProtKB-KW"/>
</dbReference>
<reference evidence="13 14" key="1">
    <citation type="submission" date="2020-11" db="EMBL/GenBank/DDBJ databases">
        <authorList>
            <person name="Wallbank WR R."/>
            <person name="Pardo Diaz C."/>
            <person name="Kozak K."/>
            <person name="Martin S."/>
            <person name="Jiggins C."/>
            <person name="Moest M."/>
            <person name="Warren A I."/>
            <person name="Generalovic N T."/>
            <person name="Byers J.R.P. K."/>
            <person name="Montejo-Kovacevich G."/>
            <person name="Yen C E."/>
        </authorList>
    </citation>
    <scope>NUCLEOTIDE SEQUENCE [LARGE SCALE GENOMIC DNA]</scope>
</reference>
<dbReference type="InterPro" id="IPR043129">
    <property type="entry name" value="ATPase_NBD"/>
</dbReference>
<dbReference type="Pfam" id="PF00022">
    <property type="entry name" value="Actin"/>
    <property type="match status" value="1"/>
</dbReference>
<evidence type="ECO:0000256" key="12">
    <source>
        <dbReference type="ARBA" id="ARBA00025560"/>
    </source>
</evidence>
<comment type="function">
    <text evidence="12">Plays an important role in the functional organization of mitotic chromosomes. Exhibits low basal ATPase activity, and unable to polymerize.</text>
</comment>
<dbReference type="Proteomes" id="UP000594454">
    <property type="component" value="Chromosome 4"/>
</dbReference>
<evidence type="ECO:0000313" key="14">
    <source>
        <dbReference type="Proteomes" id="UP000594454"/>
    </source>
</evidence>
<evidence type="ECO:0000256" key="7">
    <source>
        <dbReference type="ARBA" id="ARBA00023015"/>
    </source>
</evidence>